<dbReference type="SUPFAM" id="SSF52922">
    <property type="entry name" value="TK C-terminal domain-like"/>
    <property type="match status" value="1"/>
</dbReference>
<dbReference type="EMBL" id="JBBMFM010000069">
    <property type="protein sequence ID" value="MEQ2426634.1"/>
    <property type="molecule type" value="Genomic_DNA"/>
</dbReference>
<dbReference type="Gene3D" id="3.40.50.920">
    <property type="match status" value="1"/>
</dbReference>
<organism evidence="2 3">
    <name type="scientific">Enterocloster hominis</name>
    <name type="common">ex Hitch et al. 2024</name>
    <dbReference type="NCBI Taxonomy" id="1917870"/>
    <lineage>
        <taxon>Bacteria</taxon>
        <taxon>Bacillati</taxon>
        <taxon>Bacillota</taxon>
        <taxon>Clostridia</taxon>
        <taxon>Lachnospirales</taxon>
        <taxon>Lachnospiraceae</taxon>
        <taxon>Enterocloster</taxon>
    </lineage>
</organism>
<dbReference type="InterPro" id="IPR051157">
    <property type="entry name" value="PDH/Transketolase"/>
</dbReference>
<gene>
    <name evidence="2" type="ORF">WMQ36_16815</name>
</gene>
<evidence type="ECO:0000313" key="2">
    <source>
        <dbReference type="EMBL" id="MEQ2426634.1"/>
    </source>
</evidence>
<dbReference type="PANTHER" id="PTHR43825:SF1">
    <property type="entry name" value="TRANSKETOLASE-LIKE PYRIMIDINE-BINDING DOMAIN-CONTAINING PROTEIN"/>
    <property type="match status" value="1"/>
</dbReference>
<feature type="domain" description="Transketolase-like pyrimidine-binding" evidence="1">
    <location>
        <begin position="14"/>
        <end position="180"/>
    </location>
</feature>
<dbReference type="RefSeq" id="WP_040382072.1">
    <property type="nucleotide sequence ID" value="NZ_JBBMFM010000069.1"/>
</dbReference>
<name>A0ABV1D8C2_9FIRM</name>
<dbReference type="Pfam" id="PF02779">
    <property type="entry name" value="Transket_pyr"/>
    <property type="match status" value="1"/>
</dbReference>
<dbReference type="SUPFAM" id="SSF52518">
    <property type="entry name" value="Thiamin diphosphate-binding fold (THDP-binding)"/>
    <property type="match status" value="1"/>
</dbReference>
<dbReference type="InterPro" id="IPR005475">
    <property type="entry name" value="Transketolase-like_Pyr-bd"/>
</dbReference>
<evidence type="ECO:0000259" key="1">
    <source>
        <dbReference type="SMART" id="SM00861"/>
    </source>
</evidence>
<comment type="caution">
    <text evidence="2">The sequence shown here is derived from an EMBL/GenBank/DDBJ whole genome shotgun (WGS) entry which is preliminary data.</text>
</comment>
<dbReference type="Proteomes" id="UP001454086">
    <property type="component" value="Unassembled WGS sequence"/>
</dbReference>
<evidence type="ECO:0000313" key="3">
    <source>
        <dbReference type="Proteomes" id="UP001454086"/>
    </source>
</evidence>
<protein>
    <submittedName>
        <fullName evidence="2">Transketolase C-terminal domain-containing protein</fullName>
    </submittedName>
</protein>
<proteinExistence type="predicted"/>
<accession>A0ABV1D8C2</accession>
<dbReference type="InterPro" id="IPR029061">
    <property type="entry name" value="THDP-binding"/>
</dbReference>
<dbReference type="Pfam" id="PF02780">
    <property type="entry name" value="Transketolase_C"/>
    <property type="match status" value="1"/>
</dbReference>
<reference evidence="2 3" key="1">
    <citation type="submission" date="2024-03" db="EMBL/GenBank/DDBJ databases">
        <title>Human intestinal bacterial collection.</title>
        <authorList>
            <person name="Pauvert C."/>
            <person name="Hitch T.C.A."/>
            <person name="Clavel T."/>
        </authorList>
    </citation>
    <scope>NUCLEOTIDE SEQUENCE [LARGE SCALE GENOMIC DNA]</scope>
    <source>
        <strain evidence="2 3">CLA-SR-H021</strain>
    </source>
</reference>
<dbReference type="InterPro" id="IPR033248">
    <property type="entry name" value="Transketolase_C"/>
</dbReference>
<sequence>MLTEIENTYQPDEEDLRDAYVDTHIKMIQEGRPIVLITADFTYGMGMLEFSRKYPEHFVNMGIAEQNMASFAGGMAEEGMMPFIHTFGVFASRRALDQIYISDAYSRLNVKVVGADPGYTCGHNGGTHMAMEDVGIFRMIPEALIVEPTDSAMIKGILPLVADYEGFAYIRLARKGSTKIYKEGTRFQLGKAMHLREGKDLTIITGGMCVGDVLRAADRLEEEGIHARVLDMFTIKPIDREAVLAAAQETGGILTVENHSRHGGIGSAVLEELDDKKGIRVVRMGKEDMFGEVGTEEELKGRYKLTAADIVGRAKEMMGQ</sequence>
<dbReference type="Gene3D" id="3.40.50.970">
    <property type="match status" value="1"/>
</dbReference>
<keyword evidence="3" id="KW-1185">Reference proteome</keyword>
<dbReference type="PANTHER" id="PTHR43825">
    <property type="entry name" value="PYRUVATE DEHYDROGENASE E1 COMPONENT"/>
    <property type="match status" value="1"/>
</dbReference>
<dbReference type="InterPro" id="IPR009014">
    <property type="entry name" value="Transketo_C/PFOR_II"/>
</dbReference>
<dbReference type="CDD" id="cd07033">
    <property type="entry name" value="TPP_PYR_DXS_TK_like"/>
    <property type="match status" value="1"/>
</dbReference>
<dbReference type="SMART" id="SM00861">
    <property type="entry name" value="Transket_pyr"/>
    <property type="match status" value="1"/>
</dbReference>